<feature type="transmembrane region" description="Helical" evidence="1">
    <location>
        <begin position="376"/>
        <end position="397"/>
    </location>
</feature>
<evidence type="ECO:0000256" key="1">
    <source>
        <dbReference type="SAM" id="Phobius"/>
    </source>
</evidence>
<feature type="transmembrane region" description="Helical" evidence="1">
    <location>
        <begin position="232"/>
        <end position="254"/>
    </location>
</feature>
<comment type="caution">
    <text evidence="2">The sequence shown here is derived from an EMBL/GenBank/DDBJ whole genome shotgun (WGS) entry which is preliminary data.</text>
</comment>
<feature type="transmembrane region" description="Helical" evidence="1">
    <location>
        <begin position="260"/>
        <end position="278"/>
    </location>
</feature>
<dbReference type="Proteomes" id="UP001320876">
    <property type="component" value="Unassembled WGS sequence"/>
</dbReference>
<keyword evidence="3" id="KW-1185">Reference proteome</keyword>
<dbReference type="EMBL" id="JAPDDT010000005">
    <property type="protein sequence ID" value="MCW1923701.1"/>
    <property type="molecule type" value="Genomic_DNA"/>
</dbReference>
<protein>
    <recommendedName>
        <fullName evidence="4">SMODS and SLOG-associating 2TM effector domain-containing protein</fullName>
    </recommendedName>
</protein>
<evidence type="ECO:0000313" key="3">
    <source>
        <dbReference type="Proteomes" id="UP001320876"/>
    </source>
</evidence>
<feature type="transmembrane region" description="Helical" evidence="1">
    <location>
        <begin position="409"/>
        <end position="431"/>
    </location>
</feature>
<sequence length="488" mass="53378">MEASSGTSAIGVIPSTIEATHFRRVWIIGFAGHRQIAEPVAAKAAIVKALQEFREGVDGVLTGRSSAAAGADLLFLEACSELGLAYSVVLPFPEERFREDFDEDEAEWSKAKALIDAAANVEIAPGNEIAPEAYHLAAREILDVCDAMLFLWDGQAARGIGGTAESVTEARERGVPHRIIDAETAHIGPLEARSPLPWKDEVIARLPEVAGIRPLFAELDRRAVRGAPRSRWFSAGSISLNQCATVIAGVLAVFGPGADQAAVVKFAIVVIAGCLPWVGARLRINNQWVDDRLRAELLRSLLASHAFAPPLRPFAADLFHDDAAFLRSAAWQMIGQRESWQVERDRYLKQRLDGQIGYLSSKGELAAQRLKVFQTAFRIASTGAMLFGAAAIFKGVFKWQVPAAVDRVLLAFLPVVLPAIAAWCLAMIPLFEHKRRAGLYRQIVERLKEKRAELAEAKCFTTAANVIASSERLLLTELWEWSGTRGRK</sequence>
<keyword evidence="1" id="KW-1133">Transmembrane helix</keyword>
<evidence type="ECO:0000313" key="2">
    <source>
        <dbReference type="EMBL" id="MCW1923701.1"/>
    </source>
</evidence>
<dbReference type="RefSeq" id="WP_264487810.1">
    <property type="nucleotide sequence ID" value="NZ_JAPDDT010000005.1"/>
</dbReference>
<dbReference type="SUPFAM" id="SSF102405">
    <property type="entry name" value="MCP/YpsA-like"/>
    <property type="match status" value="1"/>
</dbReference>
<organism evidence="2 3">
    <name type="scientific">Luteolibacter arcticus</name>
    <dbReference type="NCBI Taxonomy" id="1581411"/>
    <lineage>
        <taxon>Bacteria</taxon>
        <taxon>Pseudomonadati</taxon>
        <taxon>Verrucomicrobiota</taxon>
        <taxon>Verrucomicrobiia</taxon>
        <taxon>Verrucomicrobiales</taxon>
        <taxon>Verrucomicrobiaceae</taxon>
        <taxon>Luteolibacter</taxon>
    </lineage>
</organism>
<keyword evidence="1" id="KW-0812">Transmembrane</keyword>
<proteinExistence type="predicted"/>
<reference evidence="2 3" key="1">
    <citation type="submission" date="2022-10" db="EMBL/GenBank/DDBJ databases">
        <title>Luteolibacter arcticus strain CCTCC AB 2014275, whole genome shotgun sequencing project.</title>
        <authorList>
            <person name="Zhao G."/>
            <person name="Shen L."/>
        </authorList>
    </citation>
    <scope>NUCLEOTIDE SEQUENCE [LARGE SCALE GENOMIC DNA]</scope>
    <source>
        <strain evidence="2 3">CCTCC AB 2014275</strain>
    </source>
</reference>
<keyword evidence="1" id="KW-0472">Membrane</keyword>
<evidence type="ECO:0008006" key="4">
    <source>
        <dbReference type="Google" id="ProtNLM"/>
    </source>
</evidence>
<name>A0ABT3GJN6_9BACT</name>
<accession>A0ABT3GJN6</accession>
<gene>
    <name evidence="2" type="ORF">OKA05_14135</name>
</gene>
<dbReference type="Gene3D" id="3.40.50.450">
    <property type="match status" value="1"/>
</dbReference>